<organism evidence="2 3">
    <name type="scientific">Gordonibacter massiliensis</name>
    <name type="common">ex Traore et al. 2017</name>
    <dbReference type="NCBI Taxonomy" id="1841863"/>
    <lineage>
        <taxon>Bacteria</taxon>
        <taxon>Bacillati</taxon>
        <taxon>Actinomycetota</taxon>
        <taxon>Coriobacteriia</taxon>
        <taxon>Eggerthellales</taxon>
        <taxon>Eggerthellaceae</taxon>
        <taxon>Gordonibacter</taxon>
    </lineage>
</organism>
<dbReference type="InterPro" id="IPR023214">
    <property type="entry name" value="HAD_sf"/>
</dbReference>
<dbReference type="InterPro" id="IPR010021">
    <property type="entry name" value="PGPP1/Gep4"/>
</dbReference>
<evidence type="ECO:0000256" key="1">
    <source>
        <dbReference type="SAM" id="MobiDB-lite"/>
    </source>
</evidence>
<dbReference type="GO" id="GO:0008962">
    <property type="term" value="F:phosphatidylglycerophosphatase activity"/>
    <property type="evidence" value="ECO:0007669"/>
    <property type="project" value="InterPro"/>
</dbReference>
<keyword evidence="3" id="KW-1185">Reference proteome</keyword>
<evidence type="ECO:0000313" key="2">
    <source>
        <dbReference type="EMBL" id="MBC2889940.1"/>
    </source>
</evidence>
<comment type="caution">
    <text evidence="2">The sequence shown here is derived from an EMBL/GenBank/DDBJ whole genome shotgun (WGS) entry which is preliminary data.</text>
</comment>
<dbReference type="AlphaFoldDB" id="A0A842JL97"/>
<dbReference type="Pfam" id="PF13242">
    <property type="entry name" value="Hydrolase_like"/>
    <property type="match status" value="1"/>
</dbReference>
<dbReference type="EMBL" id="JACMSE010000008">
    <property type="protein sequence ID" value="MBC2889940.1"/>
    <property type="molecule type" value="Genomic_DNA"/>
</dbReference>
<proteinExistence type="predicted"/>
<feature type="compositionally biased region" description="Basic and acidic residues" evidence="1">
    <location>
        <begin position="188"/>
        <end position="199"/>
    </location>
</feature>
<dbReference type="InterPro" id="IPR036412">
    <property type="entry name" value="HAD-like_sf"/>
</dbReference>
<accession>A0A842JL97</accession>
<protein>
    <submittedName>
        <fullName evidence="2">YqeG family HAD IIIA-type phosphatase</fullName>
    </submittedName>
</protein>
<dbReference type="RefSeq" id="WP_185905699.1">
    <property type="nucleotide sequence ID" value="NZ_JACMSE010000008.1"/>
</dbReference>
<dbReference type="Proteomes" id="UP000587396">
    <property type="component" value="Unassembled WGS sequence"/>
</dbReference>
<sequence length="235" mass="25283">MPLLEPDRYFSRLSHVDIERDLLALGFRFVLLDIDNTILSRDTHEVPRDAGYWLAKARDAGVTFCLVSNNWHEGVYQLANRLSLPIVAKAVKPLPPAFLMALKKIGATRDATVVIGDQLVTDVLGAHFVGMKAYLLAPLVEQDLPHTLLLRNFERLVMGEREPEGASVPSACRPTERLDAAASRGTRSRGDAGDLRTEVRGASAIPTISGTAGTLADVGGPGTESDEPTSAEGAS</sequence>
<evidence type="ECO:0000313" key="3">
    <source>
        <dbReference type="Proteomes" id="UP000587396"/>
    </source>
</evidence>
<dbReference type="NCBIfam" id="TIGR01668">
    <property type="entry name" value="YqeG_hyp_ppase"/>
    <property type="match status" value="1"/>
</dbReference>
<dbReference type="Gene3D" id="3.40.50.1000">
    <property type="entry name" value="HAD superfamily/HAD-like"/>
    <property type="match status" value="1"/>
</dbReference>
<name>A0A842JL97_9ACTN</name>
<reference evidence="2 3" key="1">
    <citation type="submission" date="2020-08" db="EMBL/GenBank/DDBJ databases">
        <authorList>
            <person name="Liu C."/>
            <person name="Sun Q."/>
        </authorList>
    </citation>
    <scope>NUCLEOTIDE SEQUENCE [LARGE SCALE GENOMIC DNA]</scope>
    <source>
        <strain evidence="2 3">N22</strain>
    </source>
</reference>
<feature type="region of interest" description="Disordered" evidence="1">
    <location>
        <begin position="162"/>
        <end position="235"/>
    </location>
</feature>
<gene>
    <name evidence="2" type="ORF">H7313_11390</name>
</gene>
<dbReference type="SUPFAM" id="SSF56784">
    <property type="entry name" value="HAD-like"/>
    <property type="match status" value="1"/>
</dbReference>